<dbReference type="EMBL" id="CP048914">
    <property type="protein sequence ID" value="QMS85216.1"/>
    <property type="molecule type" value="Genomic_DNA"/>
</dbReference>
<organism evidence="2 3">
    <name type="scientific">Candidatus Xianfuyuplasma coldseepsis</name>
    <dbReference type="NCBI Taxonomy" id="2782163"/>
    <lineage>
        <taxon>Bacteria</taxon>
        <taxon>Bacillati</taxon>
        <taxon>Mycoplasmatota</taxon>
        <taxon>Mollicutes</taxon>
        <taxon>Candidatus Izemoplasmatales</taxon>
        <taxon>Candidatus Izemoplasmataceae</taxon>
        <taxon>Candidatus Xianfuyuplasma</taxon>
    </lineage>
</organism>
<dbReference type="AlphaFoldDB" id="A0A7L7KSM0"/>
<evidence type="ECO:0000313" key="3">
    <source>
        <dbReference type="Proteomes" id="UP000514720"/>
    </source>
</evidence>
<keyword evidence="1" id="KW-1133">Transmembrane helix</keyword>
<keyword evidence="3" id="KW-1185">Reference proteome</keyword>
<sequence length="179" mass="20140">MKRWIITISFVLVLIIHSIEPVVHAATVLGIGRSYGFAPATPHGGGQPIVSFGSHSYPIVEFMMMIVMFCCITFATVASSFHIHRYYLLKNIKRMNLQPYLRVTKIGSAILVASLFLAFLIIYSLWYVVIVGLITQAIGLAYYIWKNNQQGHPIDNHDIHRAFIVSASTISLVLMLFLK</sequence>
<feature type="transmembrane region" description="Helical" evidence="1">
    <location>
        <begin position="109"/>
        <end position="139"/>
    </location>
</feature>
<dbReference type="KEGG" id="xcl:G4Z02_05465"/>
<feature type="transmembrane region" description="Helical" evidence="1">
    <location>
        <begin position="159"/>
        <end position="178"/>
    </location>
</feature>
<keyword evidence="1" id="KW-0472">Membrane</keyword>
<evidence type="ECO:0000313" key="2">
    <source>
        <dbReference type="EMBL" id="QMS85216.1"/>
    </source>
</evidence>
<evidence type="ECO:0000256" key="1">
    <source>
        <dbReference type="SAM" id="Phobius"/>
    </source>
</evidence>
<proteinExistence type="predicted"/>
<protein>
    <submittedName>
        <fullName evidence="2">Uncharacterized protein</fullName>
    </submittedName>
</protein>
<feature type="transmembrane region" description="Helical" evidence="1">
    <location>
        <begin position="62"/>
        <end position="88"/>
    </location>
</feature>
<dbReference type="RefSeq" id="WP_258876996.1">
    <property type="nucleotide sequence ID" value="NZ_CP048914.1"/>
</dbReference>
<dbReference type="Proteomes" id="UP000514720">
    <property type="component" value="Chromosome"/>
</dbReference>
<name>A0A7L7KSM0_9MOLU</name>
<reference evidence="2 3" key="1">
    <citation type="submission" date="2020-02" db="EMBL/GenBank/DDBJ databases">
        <authorList>
            <person name="Zheng R.K."/>
            <person name="Sun C.M."/>
        </authorList>
    </citation>
    <scope>NUCLEOTIDE SEQUENCE [LARGE SCALE GENOMIC DNA]</scope>
    <source>
        <strain evidence="3">zrk13</strain>
    </source>
</reference>
<gene>
    <name evidence="2" type="ORF">G4Z02_05465</name>
</gene>
<keyword evidence="1" id="KW-0812">Transmembrane</keyword>
<accession>A0A7L7KSM0</accession>